<dbReference type="InterPro" id="IPR002477">
    <property type="entry name" value="Peptidoglycan-bd-like"/>
</dbReference>
<dbReference type="GO" id="GO:0004222">
    <property type="term" value="F:metalloendopeptidase activity"/>
    <property type="evidence" value="ECO:0007669"/>
    <property type="project" value="InterPro"/>
</dbReference>
<dbReference type="SUPFAM" id="SSF47090">
    <property type="entry name" value="PGBD-like"/>
    <property type="match status" value="1"/>
</dbReference>
<dbReference type="GO" id="GO:0006508">
    <property type="term" value="P:proteolysis"/>
    <property type="evidence" value="ECO:0007669"/>
    <property type="project" value="UniProtKB-KW"/>
</dbReference>
<dbReference type="GO" id="GO:0030198">
    <property type="term" value="P:extracellular matrix organization"/>
    <property type="evidence" value="ECO:0007669"/>
    <property type="project" value="TreeGrafter"/>
</dbReference>
<feature type="binding site" evidence="8">
    <location>
        <position position="283"/>
    </location>
    <ligand>
        <name>Zn(2+)</name>
        <dbReference type="ChEBI" id="CHEBI:29105"/>
        <label>2</label>
        <note>catalytic</note>
    </ligand>
</feature>
<feature type="signal peptide" evidence="9">
    <location>
        <begin position="1"/>
        <end position="23"/>
    </location>
</feature>
<feature type="binding site" evidence="8">
    <location>
        <position position="291"/>
    </location>
    <ligand>
        <name>Zn(2+)</name>
        <dbReference type="ChEBI" id="CHEBI:29105"/>
        <label>2</label>
        <note>catalytic</note>
    </ligand>
</feature>
<accession>V7CH92</accession>
<dbReference type="InterPro" id="IPR036365">
    <property type="entry name" value="PGBD-like_sf"/>
</dbReference>
<reference evidence="12" key="1">
    <citation type="journal article" date="2014" name="Nat. Genet.">
        <title>A reference genome for common bean and genome-wide analysis of dual domestications.</title>
        <authorList>
            <person name="Schmutz J."/>
            <person name="McClean P.E."/>
            <person name="Mamidi S."/>
            <person name="Wu G.A."/>
            <person name="Cannon S.B."/>
            <person name="Grimwood J."/>
            <person name="Jenkins J."/>
            <person name="Shu S."/>
            <person name="Song Q."/>
            <person name="Chavarro C."/>
            <person name="Torres-Torres M."/>
            <person name="Geffroy V."/>
            <person name="Moghaddam S.M."/>
            <person name="Gao D."/>
            <person name="Abernathy B."/>
            <person name="Barry K."/>
            <person name="Blair M."/>
            <person name="Brick M.A."/>
            <person name="Chovatia M."/>
            <person name="Gepts P."/>
            <person name="Goodstein D.M."/>
            <person name="Gonzales M."/>
            <person name="Hellsten U."/>
            <person name="Hyten D.L."/>
            <person name="Jia G."/>
            <person name="Kelly J.D."/>
            <person name="Kudrna D."/>
            <person name="Lee R."/>
            <person name="Richard M.M."/>
            <person name="Miklas P.N."/>
            <person name="Osorno J.M."/>
            <person name="Rodrigues J."/>
            <person name="Thareau V."/>
            <person name="Urrea C.A."/>
            <person name="Wang M."/>
            <person name="Yu Y."/>
            <person name="Zhang M."/>
            <person name="Wing R.A."/>
            <person name="Cregan P.B."/>
            <person name="Rokhsar D.S."/>
            <person name="Jackson S.A."/>
        </authorList>
    </citation>
    <scope>NUCLEOTIDE SEQUENCE [LARGE SCALE GENOMIC DNA]</scope>
    <source>
        <strain evidence="12">cv. G19833</strain>
    </source>
</reference>
<evidence type="ECO:0000256" key="8">
    <source>
        <dbReference type="PIRSR" id="PIRSR621190-2"/>
    </source>
</evidence>
<dbReference type="Gramene" id="ESW29514">
    <property type="protein sequence ID" value="ESW29514"/>
    <property type="gene ID" value="PHAVU_002G076700g"/>
</dbReference>
<evidence type="ECO:0000256" key="1">
    <source>
        <dbReference type="ARBA" id="ARBA00009614"/>
    </source>
</evidence>
<keyword evidence="2" id="KW-0645">Protease</keyword>
<dbReference type="FunFam" id="3.40.390.10:FF:000058">
    <property type="entry name" value="Metalloendoproteinase 5-MMP"/>
    <property type="match status" value="1"/>
</dbReference>
<dbReference type="PANTHER" id="PTHR10201">
    <property type="entry name" value="MATRIX METALLOPROTEINASE"/>
    <property type="match status" value="1"/>
</dbReference>
<evidence type="ECO:0000256" key="4">
    <source>
        <dbReference type="ARBA" id="ARBA00022801"/>
    </source>
</evidence>
<feature type="active site" evidence="7">
    <location>
        <position position="274"/>
    </location>
</feature>
<feature type="binding site" evidence="8">
    <location>
        <position position="277"/>
    </location>
    <ligand>
        <name>Zn(2+)</name>
        <dbReference type="ChEBI" id="CHEBI:29105"/>
        <label>2</label>
        <note>catalytic</note>
    </ligand>
</feature>
<dbReference type="PRINTS" id="PR00138">
    <property type="entry name" value="MATRIXIN"/>
</dbReference>
<evidence type="ECO:0000256" key="6">
    <source>
        <dbReference type="ARBA" id="ARBA00023049"/>
    </source>
</evidence>
<protein>
    <recommendedName>
        <fullName evidence="10">Peptidase metallopeptidase domain-containing protein</fullName>
    </recommendedName>
</protein>
<dbReference type="GO" id="GO:0030574">
    <property type="term" value="P:collagen catabolic process"/>
    <property type="evidence" value="ECO:0007669"/>
    <property type="project" value="TreeGrafter"/>
</dbReference>
<keyword evidence="6" id="KW-0482">Metalloprotease</keyword>
<evidence type="ECO:0000313" key="12">
    <source>
        <dbReference type="Proteomes" id="UP000000226"/>
    </source>
</evidence>
<feature type="domain" description="Peptidase metallopeptidase" evidence="10">
    <location>
        <begin position="153"/>
        <end position="320"/>
    </location>
</feature>
<keyword evidence="9" id="KW-0732">Signal</keyword>
<evidence type="ECO:0000256" key="7">
    <source>
        <dbReference type="PIRSR" id="PIRSR621190-1"/>
    </source>
</evidence>
<feature type="chain" id="PRO_5004755788" description="Peptidase metallopeptidase domain-containing protein" evidence="9">
    <location>
        <begin position="24"/>
        <end position="347"/>
    </location>
</feature>
<evidence type="ECO:0000313" key="11">
    <source>
        <dbReference type="EMBL" id="ESW29514.1"/>
    </source>
</evidence>
<dbReference type="InterPro" id="IPR006026">
    <property type="entry name" value="Peptidase_Metallo"/>
</dbReference>
<feature type="binding site" evidence="8">
    <location>
        <position position="273"/>
    </location>
    <ligand>
        <name>Zn(2+)</name>
        <dbReference type="ChEBI" id="CHEBI:29105"/>
        <label>2</label>
        <note>catalytic</note>
    </ligand>
</feature>
<comment type="cofactor">
    <cofactor evidence="8">
        <name>Ca(2+)</name>
        <dbReference type="ChEBI" id="CHEBI:29108"/>
    </cofactor>
    <text evidence="8">Can bind about 5 Ca(2+) ions per subunit.</text>
</comment>
<dbReference type="OrthoDB" id="1428718at2759"/>
<dbReference type="EMBL" id="CM002289">
    <property type="protein sequence ID" value="ESW29514.1"/>
    <property type="molecule type" value="Genomic_DNA"/>
</dbReference>
<organism evidence="11 12">
    <name type="scientific">Phaseolus vulgaris</name>
    <name type="common">Kidney bean</name>
    <name type="synonym">French bean</name>
    <dbReference type="NCBI Taxonomy" id="3885"/>
    <lineage>
        <taxon>Eukaryota</taxon>
        <taxon>Viridiplantae</taxon>
        <taxon>Streptophyta</taxon>
        <taxon>Embryophyta</taxon>
        <taxon>Tracheophyta</taxon>
        <taxon>Spermatophyta</taxon>
        <taxon>Magnoliopsida</taxon>
        <taxon>eudicotyledons</taxon>
        <taxon>Gunneridae</taxon>
        <taxon>Pentapetalae</taxon>
        <taxon>rosids</taxon>
        <taxon>fabids</taxon>
        <taxon>Fabales</taxon>
        <taxon>Fabaceae</taxon>
        <taxon>Papilionoideae</taxon>
        <taxon>50 kb inversion clade</taxon>
        <taxon>NPAAA clade</taxon>
        <taxon>indigoferoid/millettioid clade</taxon>
        <taxon>Phaseoleae</taxon>
        <taxon>Phaseolus</taxon>
    </lineage>
</organism>
<dbReference type="GO" id="GO:0008270">
    <property type="term" value="F:zinc ion binding"/>
    <property type="evidence" value="ECO:0007669"/>
    <property type="project" value="InterPro"/>
</dbReference>
<dbReference type="OMA" id="PEWDSEI"/>
<feature type="binding site" evidence="8">
    <location>
        <position position="224"/>
    </location>
    <ligand>
        <name>Ca(2+)</name>
        <dbReference type="ChEBI" id="CHEBI:29108"/>
        <label>3</label>
    </ligand>
</feature>
<dbReference type="InterPro" id="IPR001818">
    <property type="entry name" value="Pept_M10_metallopeptidase"/>
</dbReference>
<dbReference type="SUPFAM" id="SSF55486">
    <property type="entry name" value="Metalloproteases ('zincins'), catalytic domain"/>
    <property type="match status" value="1"/>
</dbReference>
<evidence type="ECO:0000256" key="3">
    <source>
        <dbReference type="ARBA" id="ARBA00022723"/>
    </source>
</evidence>
<dbReference type="SMR" id="V7CH92"/>
<name>V7CH92_PHAVU</name>
<dbReference type="Pfam" id="PF01471">
    <property type="entry name" value="PG_binding_1"/>
    <property type="match status" value="1"/>
</dbReference>
<evidence type="ECO:0000256" key="5">
    <source>
        <dbReference type="ARBA" id="ARBA00022833"/>
    </source>
</evidence>
<keyword evidence="5 8" id="KW-0862">Zinc</keyword>
<dbReference type="InterPro" id="IPR024079">
    <property type="entry name" value="MetalloPept_cat_dom_sf"/>
</dbReference>
<keyword evidence="4" id="KW-0378">Hydrolase</keyword>
<dbReference type="PANTHER" id="PTHR10201:SF259">
    <property type="entry name" value="MATRIXIN PROTEIN"/>
    <property type="match status" value="1"/>
</dbReference>
<dbReference type="Pfam" id="PF00413">
    <property type="entry name" value="Peptidase_M10"/>
    <property type="match status" value="1"/>
</dbReference>
<keyword evidence="3 8" id="KW-0479">Metal-binding</keyword>
<dbReference type="SMART" id="SM00235">
    <property type="entry name" value="ZnMc"/>
    <property type="match status" value="1"/>
</dbReference>
<dbReference type="Proteomes" id="UP000000226">
    <property type="component" value="Chromosome 2"/>
</dbReference>
<dbReference type="InterPro" id="IPR021190">
    <property type="entry name" value="Pept_M10A"/>
</dbReference>
<proteinExistence type="inferred from homology"/>
<comment type="cofactor">
    <cofactor evidence="8">
        <name>Zn(2+)</name>
        <dbReference type="ChEBI" id="CHEBI:29105"/>
    </cofactor>
    <text evidence="8">Binds 2 Zn(2+) ions per subunit.</text>
</comment>
<feature type="binding site" evidence="8">
    <location>
        <position position="206"/>
    </location>
    <ligand>
        <name>Ca(2+)</name>
        <dbReference type="ChEBI" id="CHEBI:29108"/>
        <label>2</label>
    </ligand>
</feature>
<gene>
    <name evidence="11" type="ORF">PHAVU_002G076700g</name>
</gene>
<dbReference type="Gene3D" id="3.40.390.10">
    <property type="entry name" value="Collagenase (Catalytic Domain)"/>
    <property type="match status" value="1"/>
</dbReference>
<keyword evidence="8" id="KW-0106">Calcium</keyword>
<comment type="similarity">
    <text evidence="1">Belongs to the peptidase M10A family. Matrix metalloproteinases (MMPs) subfamily.</text>
</comment>
<dbReference type="GO" id="GO:0031012">
    <property type="term" value="C:extracellular matrix"/>
    <property type="evidence" value="ECO:0007669"/>
    <property type="project" value="InterPro"/>
</dbReference>
<dbReference type="eggNOG" id="KOG1565">
    <property type="taxonomic scope" value="Eukaryota"/>
</dbReference>
<feature type="binding site" description="in inhibited form" evidence="8">
    <location>
        <position position="133"/>
    </location>
    <ligand>
        <name>Zn(2+)</name>
        <dbReference type="ChEBI" id="CHEBI:29105"/>
        <label>2</label>
        <note>catalytic</note>
    </ligand>
</feature>
<evidence type="ECO:0000256" key="2">
    <source>
        <dbReference type="ARBA" id="ARBA00022670"/>
    </source>
</evidence>
<keyword evidence="12" id="KW-1185">Reference proteome</keyword>
<evidence type="ECO:0000259" key="10">
    <source>
        <dbReference type="SMART" id="SM00235"/>
    </source>
</evidence>
<dbReference type="AlphaFoldDB" id="V7CH92"/>
<sequence length="347" mass="39436">MKMKSNLSAFLLLFLLLVGQSLCAKAGFPPLKNSMLKWLKRGKKPPKPEWDSEIYDFLRQKSSPPQQNQPTKGLSRIKDYFSNFGYLQSSGPFDDYWDLQTVSAIKTFQRSFHLQVTGTVNNQTIQLISRPRCAVPDMDFNYNFTDNVSWPKAGPQWFQKRNLTYGFLPASEIPANATKVFRDAFARWVNATGFFNLTETTYDDADIKVGFYTFTEGVDDDLFGLSFIREKPPSNKKTAEIRLNGNMYWALPSENDSLSWEDGILDLESVAIHEIGHLLGLDHSFMNESVMYPYVLSSQQRKIELSNSDKNNILQQHSGAKSGYCGSWEVLVITTLSLGFGYMVLLA</sequence>
<evidence type="ECO:0000256" key="9">
    <source>
        <dbReference type="SAM" id="SignalP"/>
    </source>
</evidence>